<dbReference type="RefSeq" id="WP_094866252.1">
    <property type="nucleotide sequence ID" value="NZ_NKYE01000028.1"/>
</dbReference>
<protein>
    <recommendedName>
        <fullName evidence="2">DUF4232 domain-containing protein</fullName>
    </recommendedName>
</protein>
<feature type="chain" id="PRO_5039497629" description="DUF4232 domain-containing protein" evidence="1">
    <location>
        <begin position="33"/>
        <end position="181"/>
    </location>
</feature>
<keyword evidence="1" id="KW-0732">Signal</keyword>
<dbReference type="AlphaFoldDB" id="A0A263CVK9"/>
<dbReference type="InParanoid" id="A0A263CVK9"/>
<comment type="caution">
    <text evidence="3">The sequence shown here is derived from an EMBL/GenBank/DDBJ whole genome shotgun (WGS) entry which is preliminary data.</text>
</comment>
<dbReference type="Pfam" id="PF14016">
    <property type="entry name" value="DUF4232"/>
    <property type="match status" value="1"/>
</dbReference>
<feature type="signal peptide" evidence="1">
    <location>
        <begin position="1"/>
        <end position="32"/>
    </location>
</feature>
<organism evidence="3 4">
    <name type="scientific">Amycolatopsis antarctica</name>
    <dbReference type="NCBI Taxonomy" id="1854586"/>
    <lineage>
        <taxon>Bacteria</taxon>
        <taxon>Bacillati</taxon>
        <taxon>Actinomycetota</taxon>
        <taxon>Actinomycetes</taxon>
        <taxon>Pseudonocardiales</taxon>
        <taxon>Pseudonocardiaceae</taxon>
        <taxon>Amycolatopsis</taxon>
    </lineage>
</organism>
<evidence type="ECO:0000313" key="4">
    <source>
        <dbReference type="Proteomes" id="UP000242444"/>
    </source>
</evidence>
<accession>A0A263CVK9</accession>
<sequence>MNNSFVKRMAIGTTVAAGALAVGMTGIASASAGPVTEGPGEVPPCTAEQLKLTDTAPQPADSNGQYEVTLGFKNISGGTCGLDGLPTVDLVGEAQAPYGERYRLPNVEQGGFIALVPGEAAEVATMTVLTPGEGGVPWTPKTLEVTAPGEDTPHLSAWPADLPVLRQDGATNPGSYVGGIS</sequence>
<evidence type="ECO:0000256" key="1">
    <source>
        <dbReference type="SAM" id="SignalP"/>
    </source>
</evidence>
<dbReference type="EMBL" id="NKYE01000028">
    <property type="protein sequence ID" value="OZM69999.1"/>
    <property type="molecule type" value="Genomic_DNA"/>
</dbReference>
<gene>
    <name evidence="3" type="ORF">CFN78_27750</name>
</gene>
<proteinExistence type="predicted"/>
<feature type="domain" description="DUF4232" evidence="2">
    <location>
        <begin position="45"/>
        <end position="161"/>
    </location>
</feature>
<reference evidence="3 4" key="1">
    <citation type="submission" date="2017-07" db="EMBL/GenBank/DDBJ databases">
        <title>Amycolatopsis antarcticus sp. nov., isolated from the surface of an Antarcticus brown macroalga.</title>
        <authorList>
            <person name="Wang J."/>
            <person name="Leiva S."/>
            <person name="Huang J."/>
            <person name="Huang Y."/>
        </authorList>
    </citation>
    <scope>NUCLEOTIDE SEQUENCE [LARGE SCALE GENOMIC DNA]</scope>
    <source>
        <strain evidence="3 4">AU-G6</strain>
    </source>
</reference>
<dbReference type="Proteomes" id="UP000242444">
    <property type="component" value="Unassembled WGS sequence"/>
</dbReference>
<name>A0A263CVK9_9PSEU</name>
<dbReference type="InterPro" id="IPR025326">
    <property type="entry name" value="DUF4232"/>
</dbReference>
<evidence type="ECO:0000259" key="2">
    <source>
        <dbReference type="Pfam" id="PF14016"/>
    </source>
</evidence>
<evidence type="ECO:0000313" key="3">
    <source>
        <dbReference type="EMBL" id="OZM69999.1"/>
    </source>
</evidence>
<dbReference type="OrthoDB" id="3480105at2"/>
<keyword evidence="4" id="KW-1185">Reference proteome</keyword>